<gene>
    <name evidence="3" type="ORF">LPJ64_000917</name>
</gene>
<dbReference type="InterPro" id="IPR014729">
    <property type="entry name" value="Rossmann-like_a/b/a_fold"/>
</dbReference>
<feature type="domain" description="UspA" evidence="2">
    <location>
        <begin position="97"/>
        <end position="233"/>
    </location>
</feature>
<feature type="region of interest" description="Disordered" evidence="1">
    <location>
        <begin position="1"/>
        <end position="91"/>
    </location>
</feature>
<evidence type="ECO:0000313" key="4">
    <source>
        <dbReference type="Proteomes" id="UP001145021"/>
    </source>
</evidence>
<dbReference type="Gene3D" id="3.40.50.620">
    <property type="entry name" value="HUPs"/>
    <property type="match status" value="1"/>
</dbReference>
<name>A0A9W7XR36_9FUNG</name>
<protein>
    <recommendedName>
        <fullName evidence="2">UspA domain-containing protein</fullName>
    </recommendedName>
</protein>
<comment type="caution">
    <text evidence="3">The sequence shown here is derived from an EMBL/GenBank/DDBJ whole genome shotgun (WGS) entry which is preliminary data.</text>
</comment>
<sequence>MDSSTNTHTQQQQQQQQQQDSAGKASPNIFDQLIAQSIDKAQTHGTSPASASAAGISHPQIFRKGTLIEIPDESPSASQDHRARRKRPPERKQRLVAICIKDDAQAQRVVDWALQSELVPKRDTVALIHVRQAANGIIGDLISTNNAKEIAERDRSHGLLRRHAIPIKQDGFDIKGISIRGVDVRGELVRKLIEIKCDLLIVGNHASKSMRDRFLGSKVGYLTENAPCPVLVVGSCTQKTPKDASSGSAQANANTTAAAAAADIVDSVSTDIPHEGSRPELPC</sequence>
<dbReference type="EMBL" id="JANBOH010000021">
    <property type="protein sequence ID" value="KAJ1647739.1"/>
    <property type="molecule type" value="Genomic_DNA"/>
</dbReference>
<dbReference type="AlphaFoldDB" id="A0A9W7XR36"/>
<evidence type="ECO:0000313" key="3">
    <source>
        <dbReference type="EMBL" id="KAJ1647739.1"/>
    </source>
</evidence>
<accession>A0A9W7XR36</accession>
<dbReference type="SUPFAM" id="SSF52402">
    <property type="entry name" value="Adenine nucleotide alpha hydrolases-like"/>
    <property type="match status" value="1"/>
</dbReference>
<feature type="compositionally biased region" description="Low complexity" evidence="1">
    <location>
        <begin position="10"/>
        <end position="19"/>
    </location>
</feature>
<keyword evidence="4" id="KW-1185">Reference proteome</keyword>
<evidence type="ECO:0000256" key="1">
    <source>
        <dbReference type="SAM" id="MobiDB-lite"/>
    </source>
</evidence>
<dbReference type="InterPro" id="IPR006016">
    <property type="entry name" value="UspA"/>
</dbReference>
<organism evidence="3 4">
    <name type="scientific">Coemansia asiatica</name>
    <dbReference type="NCBI Taxonomy" id="1052880"/>
    <lineage>
        <taxon>Eukaryota</taxon>
        <taxon>Fungi</taxon>
        <taxon>Fungi incertae sedis</taxon>
        <taxon>Zoopagomycota</taxon>
        <taxon>Kickxellomycotina</taxon>
        <taxon>Kickxellomycetes</taxon>
        <taxon>Kickxellales</taxon>
        <taxon>Kickxellaceae</taxon>
        <taxon>Coemansia</taxon>
    </lineage>
</organism>
<dbReference type="Proteomes" id="UP001145021">
    <property type="component" value="Unassembled WGS sequence"/>
</dbReference>
<dbReference type="PRINTS" id="PR01438">
    <property type="entry name" value="UNVRSLSTRESS"/>
</dbReference>
<dbReference type="Pfam" id="PF00582">
    <property type="entry name" value="Usp"/>
    <property type="match status" value="1"/>
</dbReference>
<proteinExistence type="predicted"/>
<feature type="compositionally biased region" description="Polar residues" evidence="1">
    <location>
        <begin position="39"/>
        <end position="50"/>
    </location>
</feature>
<dbReference type="PANTHER" id="PTHR31964:SF113">
    <property type="entry name" value="USPA DOMAIN-CONTAINING PROTEIN"/>
    <property type="match status" value="1"/>
</dbReference>
<reference evidence="3" key="1">
    <citation type="submission" date="2022-07" db="EMBL/GenBank/DDBJ databases">
        <title>Phylogenomic reconstructions and comparative analyses of Kickxellomycotina fungi.</title>
        <authorList>
            <person name="Reynolds N.K."/>
            <person name="Stajich J.E."/>
            <person name="Barry K."/>
            <person name="Grigoriev I.V."/>
            <person name="Crous P."/>
            <person name="Smith M.E."/>
        </authorList>
    </citation>
    <scope>NUCLEOTIDE SEQUENCE</scope>
    <source>
        <strain evidence="3">NBRC 105413</strain>
    </source>
</reference>
<evidence type="ECO:0000259" key="2">
    <source>
        <dbReference type="Pfam" id="PF00582"/>
    </source>
</evidence>
<dbReference type="InterPro" id="IPR006015">
    <property type="entry name" value="Universal_stress_UspA"/>
</dbReference>
<dbReference type="CDD" id="cd23659">
    <property type="entry name" value="USP_At3g01520-like"/>
    <property type="match status" value="1"/>
</dbReference>
<dbReference type="PANTHER" id="PTHR31964">
    <property type="entry name" value="ADENINE NUCLEOTIDE ALPHA HYDROLASES-LIKE SUPERFAMILY PROTEIN"/>
    <property type="match status" value="1"/>
</dbReference>